<reference evidence="2" key="1">
    <citation type="journal article" date="2023" name="Nat. Plants">
        <title>Single-cell RNA sequencing provides a high-resolution roadmap for understanding the multicellular compartmentation of specialized metabolism.</title>
        <authorList>
            <person name="Sun S."/>
            <person name="Shen X."/>
            <person name="Li Y."/>
            <person name="Li Y."/>
            <person name="Wang S."/>
            <person name="Li R."/>
            <person name="Zhang H."/>
            <person name="Shen G."/>
            <person name="Guo B."/>
            <person name="Wei J."/>
            <person name="Xu J."/>
            <person name="St-Pierre B."/>
            <person name="Chen S."/>
            <person name="Sun C."/>
        </authorList>
    </citation>
    <scope>NUCLEOTIDE SEQUENCE [LARGE SCALE GENOMIC DNA]</scope>
</reference>
<evidence type="ECO:0000313" key="2">
    <source>
        <dbReference type="Proteomes" id="UP001060085"/>
    </source>
</evidence>
<evidence type="ECO:0000313" key="1">
    <source>
        <dbReference type="EMBL" id="KAI5661405.1"/>
    </source>
</evidence>
<dbReference type="Proteomes" id="UP001060085">
    <property type="component" value="Linkage Group LG05"/>
</dbReference>
<comment type="caution">
    <text evidence="1">The sequence shown here is derived from an EMBL/GenBank/DDBJ whole genome shotgun (WGS) entry which is preliminary data.</text>
</comment>
<protein>
    <submittedName>
        <fullName evidence="1">Uncharacterized protein</fullName>
    </submittedName>
</protein>
<name>A0ACC0AKJ8_CATRO</name>
<sequence length="679" mass="74961">MSDLSMYQFEDIVWDEFCQSDDHIVPHPRGEKPSEHPLSSDSRKKPRREVVGISDKVEDSPADKNVCLDKVQDKFSVVKNKRKMLEKESWSQSPDGGFPSPCDDDSIKEVSSLASNSTKTSTQCNKSNNMDPIGNEFCASDAILNERSVAVDSNSYDYPLSHISQEDNLNFFDSSRNDKDSGDFLYYGWPDIGNFEDVDRIFRSCDSTFGLEANNEDELEWFSASDAVEGSGDVLNSEFKFSCPDSTTMQSNLENGEPIDNTCSSINASSMNTSVSCKDGSWPLEQDKHDNISHLSFVNQTSSSDRKGLPSQQGVEYRSEVQNKIQDGNHTANGDSSMMNVHKKRTKQQNQSDEKRTDQYLSTGTSFYYNNSSLQNEESMLPSEATSCQALSSMGIQQQKQATGLKPFSYLQGSAQYVGPEYIHSSDQSSVYPAPSAVKMETNGLTSASPKESYSSNQVLAADSSRGPSFQVTPVVPNEKRDSILQQQVFLSPFSSKSDKTELGVQVPLCDSVSMEKNAQHSGNKFENRGDIEGVTGEVGTSTVQESSSVNSVLDEISLEAASFRQLQLVMEQLDLRTKLCIRDSLYRLARSAEQRHNHANLNDSCCGDDRDTGRILVTEGANKCTAGFVDMETDTNPIDRSIAHLLFHRPSDSSAATPLQDSLPYKTGASVIANHLML</sequence>
<accession>A0ACC0AKJ8</accession>
<dbReference type="EMBL" id="CM044705">
    <property type="protein sequence ID" value="KAI5661405.1"/>
    <property type="molecule type" value="Genomic_DNA"/>
</dbReference>
<keyword evidence="2" id="KW-1185">Reference proteome</keyword>
<proteinExistence type="predicted"/>
<gene>
    <name evidence="1" type="ORF">M9H77_20728</name>
</gene>
<organism evidence="1 2">
    <name type="scientific">Catharanthus roseus</name>
    <name type="common">Madagascar periwinkle</name>
    <name type="synonym">Vinca rosea</name>
    <dbReference type="NCBI Taxonomy" id="4058"/>
    <lineage>
        <taxon>Eukaryota</taxon>
        <taxon>Viridiplantae</taxon>
        <taxon>Streptophyta</taxon>
        <taxon>Embryophyta</taxon>
        <taxon>Tracheophyta</taxon>
        <taxon>Spermatophyta</taxon>
        <taxon>Magnoliopsida</taxon>
        <taxon>eudicotyledons</taxon>
        <taxon>Gunneridae</taxon>
        <taxon>Pentapetalae</taxon>
        <taxon>asterids</taxon>
        <taxon>lamiids</taxon>
        <taxon>Gentianales</taxon>
        <taxon>Apocynaceae</taxon>
        <taxon>Rauvolfioideae</taxon>
        <taxon>Vinceae</taxon>
        <taxon>Catharanthinae</taxon>
        <taxon>Catharanthus</taxon>
    </lineage>
</organism>